<dbReference type="OrthoDB" id="120976at2759"/>
<feature type="region of interest" description="Disordered" evidence="1">
    <location>
        <begin position="357"/>
        <end position="447"/>
    </location>
</feature>
<dbReference type="AlphaFoldDB" id="A0A183AJR6"/>
<gene>
    <name evidence="2" type="ORF">ECPE_LOCUS7201</name>
</gene>
<evidence type="ECO:0000313" key="3">
    <source>
        <dbReference type="Proteomes" id="UP000272942"/>
    </source>
</evidence>
<keyword evidence="3" id="KW-1185">Reference proteome</keyword>
<name>A0A183AJR6_9TREM</name>
<feature type="region of interest" description="Disordered" evidence="1">
    <location>
        <begin position="23"/>
        <end position="54"/>
    </location>
</feature>
<feature type="region of interest" description="Disordered" evidence="1">
    <location>
        <begin position="185"/>
        <end position="207"/>
    </location>
</feature>
<evidence type="ECO:0000256" key="1">
    <source>
        <dbReference type="SAM" id="MobiDB-lite"/>
    </source>
</evidence>
<evidence type="ECO:0000313" key="4">
    <source>
        <dbReference type="WBParaSite" id="ECPE_0000721701-mRNA-1"/>
    </source>
</evidence>
<sequence>MQLLSQAERNVLYNQKARKVSESHYENFTQSEESKKSARRREIDRKNTGCDSSDKKNTYTSALVFSTENPIKEVLIESTADRKISKRLICRSRLCNTILTAENIKSRAALTAELEKKCLSRPKFSNAQAETMVTVTNVEDRNADRTVTDNVLFPNKKHSIVSNESPCVVRFMYLGASKFDSEQLKKSSSKSDSQLSRNPRSHMFDGDTKTARLITVIQQPNGGNTITVFKGHLQPGDSEVVKDRQTASSEHFSKFDDLSANVLSSKTNLMDTDREKSIRADSLSTEFKPICTNLNRRIVKSTTWECFTPANAEMQMNLDQVDERVPECQSGKVLHYGIEQMTEGHLSQGLRPFADSTTHTPILSDVDNHRSPSTEIEPSNDCTAERYQDDFEEELDDNDDEEEEEVNLFPEHEMETEYRSLEQHLDMKDSGETHSLDNRSSKRRKLS</sequence>
<organism evidence="4">
    <name type="scientific">Echinostoma caproni</name>
    <dbReference type="NCBI Taxonomy" id="27848"/>
    <lineage>
        <taxon>Eukaryota</taxon>
        <taxon>Metazoa</taxon>
        <taxon>Spiralia</taxon>
        <taxon>Lophotrochozoa</taxon>
        <taxon>Platyhelminthes</taxon>
        <taxon>Trematoda</taxon>
        <taxon>Digenea</taxon>
        <taxon>Plagiorchiida</taxon>
        <taxon>Echinostomata</taxon>
        <taxon>Echinostomatoidea</taxon>
        <taxon>Echinostomatidae</taxon>
        <taxon>Echinostoma</taxon>
    </lineage>
</organism>
<accession>A0A183AJR6</accession>
<dbReference type="WBParaSite" id="ECPE_0000721701-mRNA-1">
    <property type="protein sequence ID" value="ECPE_0000721701-mRNA-1"/>
    <property type="gene ID" value="ECPE_0000721701"/>
</dbReference>
<proteinExistence type="predicted"/>
<dbReference type="Proteomes" id="UP000272942">
    <property type="component" value="Unassembled WGS sequence"/>
</dbReference>
<protein>
    <submittedName>
        <fullName evidence="4">Dentin sialophosphoprotein-like</fullName>
    </submittedName>
</protein>
<dbReference type="EMBL" id="UZAN01044286">
    <property type="protein sequence ID" value="VDP80442.1"/>
    <property type="molecule type" value="Genomic_DNA"/>
</dbReference>
<feature type="compositionally biased region" description="Basic and acidic residues" evidence="1">
    <location>
        <begin position="410"/>
        <end position="440"/>
    </location>
</feature>
<reference evidence="2 3" key="2">
    <citation type="submission" date="2018-11" db="EMBL/GenBank/DDBJ databases">
        <authorList>
            <consortium name="Pathogen Informatics"/>
        </authorList>
    </citation>
    <scope>NUCLEOTIDE SEQUENCE [LARGE SCALE GENOMIC DNA]</scope>
    <source>
        <strain evidence="2 3">Egypt</strain>
    </source>
</reference>
<reference evidence="4" key="1">
    <citation type="submission" date="2016-06" db="UniProtKB">
        <authorList>
            <consortium name="WormBaseParasite"/>
        </authorList>
    </citation>
    <scope>IDENTIFICATION</scope>
</reference>
<feature type="compositionally biased region" description="Basic and acidic residues" evidence="1">
    <location>
        <begin position="32"/>
        <end position="54"/>
    </location>
</feature>
<feature type="compositionally biased region" description="Polar residues" evidence="1">
    <location>
        <begin position="373"/>
        <end position="382"/>
    </location>
</feature>
<evidence type="ECO:0000313" key="2">
    <source>
        <dbReference type="EMBL" id="VDP80442.1"/>
    </source>
</evidence>
<feature type="compositionally biased region" description="Acidic residues" evidence="1">
    <location>
        <begin position="390"/>
        <end position="406"/>
    </location>
</feature>